<dbReference type="GO" id="GO:0046872">
    <property type="term" value="F:metal ion binding"/>
    <property type="evidence" value="ECO:0007669"/>
    <property type="project" value="UniProtKB-UniRule"/>
</dbReference>
<dbReference type="PROSITE" id="PS01085">
    <property type="entry name" value="RIBUL_P_3_EPIMER_1"/>
    <property type="match status" value="1"/>
</dbReference>
<dbReference type="AlphaFoldDB" id="A0A7C4EN76"/>
<evidence type="ECO:0000256" key="10">
    <source>
        <dbReference type="HAMAP-Rule" id="MF_02227"/>
    </source>
</evidence>
<dbReference type="CDD" id="cd00429">
    <property type="entry name" value="RPE"/>
    <property type="match status" value="1"/>
</dbReference>
<keyword evidence="13" id="KW-0862">Zinc</keyword>
<dbReference type="Gene3D" id="3.20.20.70">
    <property type="entry name" value="Aldolase class I"/>
    <property type="match status" value="1"/>
</dbReference>
<evidence type="ECO:0000256" key="7">
    <source>
        <dbReference type="ARBA" id="ARBA00013188"/>
    </source>
</evidence>
<evidence type="ECO:0000256" key="13">
    <source>
        <dbReference type="PIRSR" id="PIRSR001461-2"/>
    </source>
</evidence>
<dbReference type="PANTHER" id="PTHR11749">
    <property type="entry name" value="RIBULOSE-5-PHOSPHATE-3-EPIMERASE"/>
    <property type="match status" value="1"/>
</dbReference>
<dbReference type="NCBIfam" id="TIGR01163">
    <property type="entry name" value="rpe"/>
    <property type="match status" value="1"/>
</dbReference>
<evidence type="ECO:0000256" key="3">
    <source>
        <dbReference type="ARBA" id="ARBA00001941"/>
    </source>
</evidence>
<proteinExistence type="inferred from homology"/>
<comment type="cofactor">
    <cofactor evidence="4">
        <name>Zn(2+)</name>
        <dbReference type="ChEBI" id="CHEBI:29105"/>
    </cofactor>
</comment>
<evidence type="ECO:0000313" key="15">
    <source>
        <dbReference type="EMBL" id="HGH00148.1"/>
    </source>
</evidence>
<keyword evidence="13" id="KW-0170">Cobalt</keyword>
<reference evidence="15" key="1">
    <citation type="journal article" date="2020" name="mSystems">
        <title>Genome- and Community-Level Interaction Insights into Carbon Utilization and Element Cycling Functions of Hydrothermarchaeota in Hydrothermal Sediment.</title>
        <authorList>
            <person name="Zhou Z."/>
            <person name="Liu Y."/>
            <person name="Xu W."/>
            <person name="Pan J."/>
            <person name="Luo Z.H."/>
            <person name="Li M."/>
        </authorList>
    </citation>
    <scope>NUCLEOTIDE SEQUENCE [LARGE SCALE GENOMIC DNA]</scope>
    <source>
        <strain evidence="15">SpSt-788</strain>
    </source>
</reference>
<dbReference type="GO" id="GO:0005737">
    <property type="term" value="C:cytoplasm"/>
    <property type="evidence" value="ECO:0007669"/>
    <property type="project" value="UniProtKB-ARBA"/>
</dbReference>
<feature type="binding site" evidence="10 14">
    <location>
        <begin position="141"/>
        <end position="144"/>
    </location>
    <ligand>
        <name>substrate</name>
    </ligand>
</feature>
<feature type="binding site" evidence="10 13">
    <location>
        <position position="65"/>
    </location>
    <ligand>
        <name>a divalent metal cation</name>
        <dbReference type="ChEBI" id="CHEBI:60240"/>
    </ligand>
</feature>
<evidence type="ECO:0000256" key="2">
    <source>
        <dbReference type="ARBA" id="ARBA00001936"/>
    </source>
</evidence>
<feature type="binding site" evidence="14">
    <location>
        <position position="176"/>
    </location>
    <ligand>
        <name>substrate</name>
    </ligand>
</feature>
<dbReference type="PROSITE" id="PS01086">
    <property type="entry name" value="RIBUL_P_3_EPIMER_2"/>
    <property type="match status" value="1"/>
</dbReference>
<feature type="binding site" evidence="10 14">
    <location>
        <begin position="196"/>
        <end position="197"/>
    </location>
    <ligand>
        <name>substrate</name>
    </ligand>
</feature>
<feature type="active site" description="Proton acceptor" evidence="10 12">
    <location>
        <position position="34"/>
    </location>
</feature>
<dbReference type="InterPro" id="IPR026019">
    <property type="entry name" value="Ribul_P_3_epim"/>
</dbReference>
<gene>
    <name evidence="10" type="primary">rpe</name>
    <name evidence="15" type="ORF">ENV75_06875</name>
</gene>
<dbReference type="InterPro" id="IPR000056">
    <property type="entry name" value="Ribul_P_3_epim-like"/>
</dbReference>
<feature type="binding site" evidence="10">
    <location>
        <begin position="174"/>
        <end position="176"/>
    </location>
    <ligand>
        <name>substrate</name>
    </ligand>
</feature>
<comment type="catalytic activity">
    <reaction evidence="1 10 11">
        <text>D-ribulose 5-phosphate = D-xylulose 5-phosphate</text>
        <dbReference type="Rhea" id="RHEA:13677"/>
        <dbReference type="ChEBI" id="CHEBI:57737"/>
        <dbReference type="ChEBI" id="CHEBI:58121"/>
        <dbReference type="EC" id="5.1.3.1"/>
    </reaction>
</comment>
<dbReference type="GO" id="GO:0006098">
    <property type="term" value="P:pentose-phosphate shunt"/>
    <property type="evidence" value="ECO:0007669"/>
    <property type="project" value="UniProtKB-UniRule"/>
</dbReference>
<protein>
    <recommendedName>
        <fullName evidence="7 10">Ribulose-phosphate 3-epimerase</fullName>
        <ecNumber evidence="7 10">5.1.3.1</ecNumber>
    </recommendedName>
</protein>
<comment type="cofactor">
    <cofactor evidence="3">
        <name>Co(2+)</name>
        <dbReference type="ChEBI" id="CHEBI:48828"/>
    </cofactor>
</comment>
<comment type="similarity">
    <text evidence="6 10 11">Belongs to the ribulose-phosphate 3-epimerase family.</text>
</comment>
<keyword evidence="10 11" id="KW-0119">Carbohydrate metabolism</keyword>
<keyword evidence="13" id="KW-0464">Manganese</keyword>
<evidence type="ECO:0000256" key="8">
    <source>
        <dbReference type="ARBA" id="ARBA00022723"/>
    </source>
</evidence>
<dbReference type="PIRSF" id="PIRSF001461">
    <property type="entry name" value="RPE"/>
    <property type="match status" value="1"/>
</dbReference>
<comment type="cofactor">
    <cofactor evidence="10 13">
        <name>a divalent metal cation</name>
        <dbReference type="ChEBI" id="CHEBI:60240"/>
    </cofactor>
    <text evidence="10 13">Binds 1 divalent metal cation per subunit.</text>
</comment>
<dbReference type="Pfam" id="PF00834">
    <property type="entry name" value="Ribul_P_3_epim"/>
    <property type="match status" value="1"/>
</dbReference>
<evidence type="ECO:0000256" key="9">
    <source>
        <dbReference type="ARBA" id="ARBA00023235"/>
    </source>
</evidence>
<evidence type="ECO:0000256" key="14">
    <source>
        <dbReference type="PIRSR" id="PIRSR001461-3"/>
    </source>
</evidence>
<name>A0A7C4EN76_9BACT</name>
<evidence type="ECO:0000256" key="11">
    <source>
        <dbReference type="PIRNR" id="PIRNR001461"/>
    </source>
</evidence>
<dbReference type="FunFam" id="3.20.20.70:FF:000004">
    <property type="entry name" value="Ribulose-phosphate 3-epimerase"/>
    <property type="match status" value="1"/>
</dbReference>
<keyword evidence="9 10" id="KW-0413">Isomerase</keyword>
<dbReference type="InterPro" id="IPR011060">
    <property type="entry name" value="RibuloseP-bd_barrel"/>
</dbReference>
<comment type="pathway">
    <text evidence="10">Carbohydrate degradation.</text>
</comment>
<evidence type="ECO:0000256" key="4">
    <source>
        <dbReference type="ARBA" id="ARBA00001947"/>
    </source>
</evidence>
<evidence type="ECO:0000256" key="1">
    <source>
        <dbReference type="ARBA" id="ARBA00001782"/>
    </source>
</evidence>
<feature type="active site" description="Proton donor" evidence="10 12">
    <location>
        <position position="174"/>
    </location>
</feature>
<evidence type="ECO:0000256" key="6">
    <source>
        <dbReference type="ARBA" id="ARBA00009541"/>
    </source>
</evidence>
<dbReference type="GO" id="GO:0019323">
    <property type="term" value="P:pentose catabolic process"/>
    <property type="evidence" value="ECO:0007669"/>
    <property type="project" value="UniProtKB-UniRule"/>
</dbReference>
<dbReference type="SUPFAM" id="SSF51366">
    <property type="entry name" value="Ribulose-phoshate binding barrel"/>
    <property type="match status" value="1"/>
</dbReference>
<feature type="binding site" evidence="10 13">
    <location>
        <position position="174"/>
    </location>
    <ligand>
        <name>a divalent metal cation</name>
        <dbReference type="ChEBI" id="CHEBI:60240"/>
    </ligand>
</feature>
<feature type="binding site" evidence="10 14">
    <location>
        <position position="7"/>
    </location>
    <ligand>
        <name>substrate</name>
    </ligand>
</feature>
<feature type="binding site" evidence="10 14">
    <location>
        <position position="65"/>
    </location>
    <ligand>
        <name>substrate</name>
    </ligand>
</feature>
<keyword evidence="8 10" id="KW-0479">Metal-binding</keyword>
<comment type="cofactor">
    <cofactor evidence="5">
        <name>Fe(2+)</name>
        <dbReference type="ChEBI" id="CHEBI:29033"/>
    </cofactor>
</comment>
<dbReference type="HAMAP" id="MF_02227">
    <property type="entry name" value="RPE"/>
    <property type="match status" value="1"/>
</dbReference>
<comment type="caution">
    <text evidence="15">The sequence shown here is derived from an EMBL/GenBank/DDBJ whole genome shotgun (WGS) entry which is preliminary data.</text>
</comment>
<organism evidence="15">
    <name type="scientific">Thermodesulfovibrio aggregans</name>
    <dbReference type="NCBI Taxonomy" id="86166"/>
    <lineage>
        <taxon>Bacteria</taxon>
        <taxon>Pseudomonadati</taxon>
        <taxon>Nitrospirota</taxon>
        <taxon>Thermodesulfovibrionia</taxon>
        <taxon>Thermodesulfovibrionales</taxon>
        <taxon>Thermodesulfovibrionaceae</taxon>
        <taxon>Thermodesulfovibrio</taxon>
    </lineage>
</organism>
<evidence type="ECO:0000256" key="5">
    <source>
        <dbReference type="ARBA" id="ARBA00001954"/>
    </source>
</evidence>
<evidence type="ECO:0000256" key="12">
    <source>
        <dbReference type="PIRSR" id="PIRSR001461-1"/>
    </source>
</evidence>
<comment type="function">
    <text evidence="10">Catalyzes the reversible epimerization of D-ribulose 5-phosphate to D-xylulose 5-phosphate.</text>
</comment>
<sequence length="221" mass="24454">MTLIAPSILSADFGRLAEEIRLTEESGVDMIHIDVMDGVYVPNITVGPLIVEAVKKVTRLPLDVHLMIVNPERYIEDFIKAGANILTVHLEASRHLHRTVWQIKEKGIKAGISLNPATPLNSVEEIIQDIDLLLIMSVNPGFGGQQFILSSIDKINRAKKMILSRGSKALLEVDGGVKLENVKDIVNAGADILVIGSAFFGERDYKKFVDKLKKQLSEKIY</sequence>
<accession>A0A7C4EN76</accession>
<feature type="binding site" evidence="10 13">
    <location>
        <position position="32"/>
    </location>
    <ligand>
        <name>a divalent metal cation</name>
        <dbReference type="ChEBI" id="CHEBI:60240"/>
    </ligand>
</feature>
<dbReference type="GO" id="GO:0004750">
    <property type="term" value="F:D-ribulose-phosphate 3-epimerase activity"/>
    <property type="evidence" value="ECO:0007669"/>
    <property type="project" value="UniProtKB-UniRule"/>
</dbReference>
<dbReference type="EC" id="5.1.3.1" evidence="7 10"/>
<dbReference type="EMBL" id="DTHO01000073">
    <property type="protein sequence ID" value="HGH00148.1"/>
    <property type="molecule type" value="Genomic_DNA"/>
</dbReference>
<feature type="binding site" evidence="10 13">
    <location>
        <position position="34"/>
    </location>
    <ligand>
        <name>a divalent metal cation</name>
        <dbReference type="ChEBI" id="CHEBI:60240"/>
    </ligand>
</feature>
<comment type="cofactor">
    <cofactor evidence="2">
        <name>Mn(2+)</name>
        <dbReference type="ChEBI" id="CHEBI:29035"/>
    </cofactor>
</comment>
<dbReference type="NCBIfam" id="NF004076">
    <property type="entry name" value="PRK05581.1-4"/>
    <property type="match status" value="1"/>
</dbReference>
<dbReference type="InterPro" id="IPR013785">
    <property type="entry name" value="Aldolase_TIM"/>
</dbReference>